<feature type="domain" description="Potassium channel" evidence="11">
    <location>
        <begin position="608"/>
        <end position="679"/>
    </location>
</feature>
<dbReference type="GO" id="GO:0015271">
    <property type="term" value="F:outward rectifier potassium channel activity"/>
    <property type="evidence" value="ECO:0007669"/>
    <property type="project" value="TreeGrafter"/>
</dbReference>
<dbReference type="Gene3D" id="1.10.287.70">
    <property type="match status" value="2"/>
</dbReference>
<comment type="caution">
    <text evidence="12">The sequence shown here is derived from an EMBL/GenBank/DDBJ whole genome shotgun (WGS) entry which is preliminary data.</text>
</comment>
<dbReference type="Proteomes" id="UP000736335">
    <property type="component" value="Unassembled WGS sequence"/>
</dbReference>
<evidence type="ECO:0000256" key="9">
    <source>
        <dbReference type="SAM" id="MobiDB-lite"/>
    </source>
</evidence>
<feature type="region of interest" description="Disordered" evidence="9">
    <location>
        <begin position="850"/>
        <end position="872"/>
    </location>
</feature>
<dbReference type="Pfam" id="PF07885">
    <property type="entry name" value="Ion_trans_2"/>
    <property type="match status" value="2"/>
</dbReference>
<keyword evidence="3 8" id="KW-0812">Transmembrane</keyword>
<feature type="region of interest" description="Disordered" evidence="9">
    <location>
        <begin position="16"/>
        <end position="86"/>
    </location>
</feature>
<dbReference type="GO" id="GO:0030322">
    <property type="term" value="P:stabilization of membrane potential"/>
    <property type="evidence" value="ECO:0007669"/>
    <property type="project" value="TreeGrafter"/>
</dbReference>
<feature type="transmembrane region" description="Helical" evidence="10">
    <location>
        <begin position="261"/>
        <end position="284"/>
    </location>
</feature>
<feature type="transmembrane region" description="Helical" evidence="10">
    <location>
        <begin position="597"/>
        <end position="619"/>
    </location>
</feature>
<comment type="similarity">
    <text evidence="8">Belongs to the two pore domain potassium channel (TC 1.A.1.8) family.</text>
</comment>
<keyword evidence="7 8" id="KW-0407">Ion channel</keyword>
<reference evidence="12" key="2">
    <citation type="submission" date="2020-11" db="EMBL/GenBank/DDBJ databases">
        <authorList>
            <consortium name="DOE Joint Genome Institute"/>
            <person name="Kuo A."/>
            <person name="Miyauchi S."/>
            <person name="Kiss E."/>
            <person name="Drula E."/>
            <person name="Kohler A."/>
            <person name="Sanchez-Garcia M."/>
            <person name="Andreopoulos B."/>
            <person name="Barry K.W."/>
            <person name="Bonito G."/>
            <person name="Buee M."/>
            <person name="Carver A."/>
            <person name="Chen C."/>
            <person name="Cichocki N."/>
            <person name="Clum A."/>
            <person name="Culley D."/>
            <person name="Crous P.W."/>
            <person name="Fauchery L."/>
            <person name="Girlanda M."/>
            <person name="Hayes R."/>
            <person name="Keri Z."/>
            <person name="Labutti K."/>
            <person name="Lipzen A."/>
            <person name="Lombard V."/>
            <person name="Magnuson J."/>
            <person name="Maillard F."/>
            <person name="Morin E."/>
            <person name="Murat C."/>
            <person name="Nolan M."/>
            <person name="Ohm R."/>
            <person name="Pangilinan J."/>
            <person name="Pereira M."/>
            <person name="Perotto S."/>
            <person name="Peter M."/>
            <person name="Riley R."/>
            <person name="Sitrit Y."/>
            <person name="Stielow B."/>
            <person name="Szollosi G."/>
            <person name="Zifcakova L."/>
            <person name="Stursova M."/>
            <person name="Spatafora J.W."/>
            <person name="Tedersoo L."/>
            <person name="Vaario L.-M."/>
            <person name="Yamada A."/>
            <person name="Yan M."/>
            <person name="Wang P."/>
            <person name="Xu J."/>
            <person name="Bruns T."/>
            <person name="Baldrian P."/>
            <person name="Vilgalys R."/>
            <person name="Henrissat B."/>
            <person name="Grigoriev I.V."/>
            <person name="Hibbett D."/>
            <person name="Nagy L.G."/>
            <person name="Martin F.M."/>
        </authorList>
    </citation>
    <scope>NUCLEOTIDE SEQUENCE</scope>
    <source>
        <strain evidence="12">UH-Tt-Lm1</strain>
    </source>
</reference>
<evidence type="ECO:0000256" key="6">
    <source>
        <dbReference type="ARBA" id="ARBA00023136"/>
    </source>
</evidence>
<dbReference type="PANTHER" id="PTHR11003:SF342">
    <property type="entry name" value="OUTWARD-RECTIFIER POTASSIUM CHANNEL TOK1"/>
    <property type="match status" value="1"/>
</dbReference>
<evidence type="ECO:0000256" key="4">
    <source>
        <dbReference type="ARBA" id="ARBA00022989"/>
    </source>
</evidence>
<feature type="compositionally biased region" description="Acidic residues" evidence="9">
    <location>
        <begin position="36"/>
        <end position="57"/>
    </location>
</feature>
<keyword evidence="13" id="KW-1185">Reference proteome</keyword>
<evidence type="ECO:0000313" key="12">
    <source>
        <dbReference type="EMBL" id="KAF9783533.1"/>
    </source>
</evidence>
<evidence type="ECO:0000256" key="5">
    <source>
        <dbReference type="ARBA" id="ARBA00023065"/>
    </source>
</evidence>
<dbReference type="InterPro" id="IPR013099">
    <property type="entry name" value="K_chnl_dom"/>
</dbReference>
<feature type="transmembrane region" description="Helical" evidence="10">
    <location>
        <begin position="180"/>
        <end position="207"/>
    </location>
</feature>
<feature type="transmembrane region" description="Helical" evidence="10">
    <location>
        <begin position="315"/>
        <end position="336"/>
    </location>
</feature>
<dbReference type="AlphaFoldDB" id="A0A9P6HBW1"/>
<feature type="transmembrane region" description="Helical" evidence="10">
    <location>
        <begin position="656"/>
        <end position="675"/>
    </location>
</feature>
<feature type="transmembrane region" description="Helical" evidence="10">
    <location>
        <begin position="109"/>
        <end position="130"/>
    </location>
</feature>
<evidence type="ECO:0000256" key="2">
    <source>
        <dbReference type="ARBA" id="ARBA00022448"/>
    </source>
</evidence>
<dbReference type="GO" id="GO:0005886">
    <property type="term" value="C:plasma membrane"/>
    <property type="evidence" value="ECO:0007669"/>
    <property type="project" value="TreeGrafter"/>
</dbReference>
<organism evidence="12 13">
    <name type="scientific">Thelephora terrestris</name>
    <dbReference type="NCBI Taxonomy" id="56493"/>
    <lineage>
        <taxon>Eukaryota</taxon>
        <taxon>Fungi</taxon>
        <taxon>Dikarya</taxon>
        <taxon>Basidiomycota</taxon>
        <taxon>Agaricomycotina</taxon>
        <taxon>Agaricomycetes</taxon>
        <taxon>Thelephorales</taxon>
        <taxon>Thelephoraceae</taxon>
        <taxon>Thelephora</taxon>
    </lineage>
</organism>
<protein>
    <recommendedName>
        <fullName evidence="11">Potassium channel domain-containing protein</fullName>
    </recommendedName>
</protein>
<feature type="domain" description="Potassium channel" evidence="11">
    <location>
        <begin position="268"/>
        <end position="340"/>
    </location>
</feature>
<dbReference type="SUPFAM" id="SSF81324">
    <property type="entry name" value="Voltage-gated potassium channels"/>
    <property type="match status" value="2"/>
</dbReference>
<dbReference type="GO" id="GO:0022841">
    <property type="term" value="F:potassium ion leak channel activity"/>
    <property type="evidence" value="ECO:0007669"/>
    <property type="project" value="TreeGrafter"/>
</dbReference>
<name>A0A9P6HBW1_9AGAM</name>
<proteinExistence type="inferred from homology"/>
<evidence type="ECO:0000256" key="8">
    <source>
        <dbReference type="RuleBase" id="RU003857"/>
    </source>
</evidence>
<evidence type="ECO:0000256" key="10">
    <source>
        <dbReference type="SAM" id="Phobius"/>
    </source>
</evidence>
<evidence type="ECO:0000256" key="7">
    <source>
        <dbReference type="ARBA" id="ARBA00023303"/>
    </source>
</evidence>
<feature type="transmembrane region" description="Helical" evidence="10">
    <location>
        <begin position="219"/>
        <end position="240"/>
    </location>
</feature>
<dbReference type="InterPro" id="IPR003280">
    <property type="entry name" value="2pore_dom_K_chnl"/>
</dbReference>
<dbReference type="PRINTS" id="PR01333">
    <property type="entry name" value="2POREKCHANEL"/>
</dbReference>
<keyword evidence="4 10" id="KW-1133">Transmembrane helix</keyword>
<keyword evidence="2 8" id="KW-0813">Transport</keyword>
<evidence type="ECO:0000256" key="3">
    <source>
        <dbReference type="ARBA" id="ARBA00022692"/>
    </source>
</evidence>
<dbReference type="EMBL" id="WIUZ02000010">
    <property type="protein sequence ID" value="KAF9783533.1"/>
    <property type="molecule type" value="Genomic_DNA"/>
</dbReference>
<evidence type="ECO:0000259" key="11">
    <source>
        <dbReference type="Pfam" id="PF07885"/>
    </source>
</evidence>
<feature type="transmembrane region" description="Helical" evidence="10">
    <location>
        <begin position="625"/>
        <end position="644"/>
    </location>
</feature>
<dbReference type="OrthoDB" id="297496at2759"/>
<feature type="transmembrane region" description="Helical" evidence="10">
    <location>
        <begin position="150"/>
        <end position="168"/>
    </location>
</feature>
<keyword evidence="6 10" id="KW-0472">Membrane</keyword>
<keyword evidence="5 8" id="KW-0406">Ion transport</keyword>
<gene>
    <name evidence="12" type="ORF">BJ322DRAFT_1071584</name>
</gene>
<reference evidence="12" key="1">
    <citation type="journal article" date="2020" name="Nat. Commun.">
        <title>Large-scale genome sequencing of mycorrhizal fungi provides insights into the early evolution of symbiotic traits.</title>
        <authorList>
            <person name="Miyauchi S."/>
            <person name="Kiss E."/>
            <person name="Kuo A."/>
            <person name="Drula E."/>
            <person name="Kohler A."/>
            <person name="Sanchez-Garcia M."/>
            <person name="Morin E."/>
            <person name="Andreopoulos B."/>
            <person name="Barry K.W."/>
            <person name="Bonito G."/>
            <person name="Buee M."/>
            <person name="Carver A."/>
            <person name="Chen C."/>
            <person name="Cichocki N."/>
            <person name="Clum A."/>
            <person name="Culley D."/>
            <person name="Crous P.W."/>
            <person name="Fauchery L."/>
            <person name="Girlanda M."/>
            <person name="Hayes R.D."/>
            <person name="Keri Z."/>
            <person name="LaButti K."/>
            <person name="Lipzen A."/>
            <person name="Lombard V."/>
            <person name="Magnuson J."/>
            <person name="Maillard F."/>
            <person name="Murat C."/>
            <person name="Nolan M."/>
            <person name="Ohm R.A."/>
            <person name="Pangilinan J."/>
            <person name="Pereira M.F."/>
            <person name="Perotto S."/>
            <person name="Peter M."/>
            <person name="Pfister S."/>
            <person name="Riley R."/>
            <person name="Sitrit Y."/>
            <person name="Stielow J.B."/>
            <person name="Szollosi G."/>
            <person name="Zifcakova L."/>
            <person name="Stursova M."/>
            <person name="Spatafora J.W."/>
            <person name="Tedersoo L."/>
            <person name="Vaario L.M."/>
            <person name="Yamada A."/>
            <person name="Yan M."/>
            <person name="Wang P."/>
            <person name="Xu J."/>
            <person name="Bruns T."/>
            <person name="Baldrian P."/>
            <person name="Vilgalys R."/>
            <person name="Dunand C."/>
            <person name="Henrissat B."/>
            <person name="Grigoriev I.V."/>
            <person name="Hibbett D."/>
            <person name="Nagy L.G."/>
            <person name="Martin F.M."/>
        </authorList>
    </citation>
    <scope>NUCLEOTIDE SEQUENCE</scope>
    <source>
        <strain evidence="12">UH-Tt-Lm1</strain>
    </source>
</reference>
<comment type="subcellular location">
    <subcellularLocation>
        <location evidence="1">Membrane</location>
        <topology evidence="1">Multi-pass membrane protein</topology>
    </subcellularLocation>
</comment>
<sequence length="872" mass="99025">MGIFPIILSSFLIPRHEQEFSEDSEDPEKVRREVEPAVDDNESVQDFDHQDVDEDEPSPTGRRVTFGIPSEASTPPPERAPAKPGPFARLKNAIFPSQDRDRPSSNYRIVPVISGLVIPFSILLEIPGLTDSWYIRTNQNVVVESQRNTAGFDAMLAISMFFALVANGSLICRFLEKGPVLVTTLITVASLTIHDCINIIAVVMFGIQHRFDDGFTYGHGFWMTVCSTSVSTATNISLIWDLIWTRNFSKCGSGVSRKQRSLLIIVMLLLVYIAFGALVNSFLIKLDFINGLYFTVVSIETVGFGDITPKDTSSRVFMCFYIIFGVLSLGVAVGVARETIFEQLQNSYQKRLARIRQVYQERRNWRIWERKWRRAVEWRLRDINADIWMPDLAEDSGSTVDIPQEERRPTRIMLFINRIFYRHQKHRNYFRDEGEIRGVDYGHPGTHLNVESLSRAQMEAAAVESGVPLCVVRALRRRRAYLSRTHTITSQSSASTTQYWRRWFWSEHEPLPTERPTTQVMRGLEDMSGMLTKFAIAMTGAGTNRTQHWPNKNSLDVQRSYTLDSMVSEIPKLSSVSRAIVHDDFQDIASREERKAFWAKLVVAWSLFMVFWLVGAVLFVATEKWSFGIAVYFCFITFTTTGYGDYSPKSAAGRSVFVFWALLGLATMTILVSVLQDAFSTKYKSAVHSGVFENAVKKYRKKMKNQSKNKTIEMANEEFRIPVGAQPSLVEESSARAQRNLESLPGRVLDQARDFHRYIHYLVQAEPEGIVSLDLKLMLDDIGRGNKLDEKMKGEILQDKDARNTICMLGIERALRELIEVAESAQSAVAERDLTVAGFVEEQDVTEWENLEDHASGSGTFNHDTPRDSESS</sequence>
<accession>A0A9P6HBW1</accession>
<evidence type="ECO:0000256" key="1">
    <source>
        <dbReference type="ARBA" id="ARBA00004141"/>
    </source>
</evidence>
<dbReference type="PANTHER" id="PTHR11003">
    <property type="entry name" value="POTASSIUM CHANNEL, SUBFAMILY K"/>
    <property type="match status" value="1"/>
</dbReference>
<evidence type="ECO:0000313" key="13">
    <source>
        <dbReference type="Proteomes" id="UP000736335"/>
    </source>
</evidence>